<protein>
    <submittedName>
        <fullName evidence="1">Uncharacterized protein</fullName>
    </submittedName>
</protein>
<accession>A0AAE3VFH1</accession>
<organism evidence="1 2">
    <name type="scientific">Oligosphaera ethanolica</name>
    <dbReference type="NCBI Taxonomy" id="760260"/>
    <lineage>
        <taxon>Bacteria</taxon>
        <taxon>Pseudomonadati</taxon>
        <taxon>Lentisphaerota</taxon>
        <taxon>Oligosphaeria</taxon>
        <taxon>Oligosphaerales</taxon>
        <taxon>Oligosphaeraceae</taxon>
        <taxon>Oligosphaera</taxon>
    </lineage>
</organism>
<proteinExistence type="predicted"/>
<dbReference type="RefSeq" id="WP_307260936.1">
    <property type="nucleotide sequence ID" value="NZ_JAUSVL010000001.1"/>
</dbReference>
<keyword evidence="2" id="KW-1185">Reference proteome</keyword>
<comment type="caution">
    <text evidence="1">The sequence shown here is derived from an EMBL/GenBank/DDBJ whole genome shotgun (WGS) entry which is preliminary data.</text>
</comment>
<name>A0AAE3VFH1_9BACT</name>
<gene>
    <name evidence="1" type="ORF">J3R75_001612</name>
</gene>
<reference evidence="1" key="1">
    <citation type="submission" date="2023-07" db="EMBL/GenBank/DDBJ databases">
        <title>Genomic Encyclopedia of Type Strains, Phase IV (KMG-IV): sequencing the most valuable type-strain genomes for metagenomic binning, comparative biology and taxonomic classification.</title>
        <authorList>
            <person name="Goeker M."/>
        </authorList>
    </citation>
    <scope>NUCLEOTIDE SEQUENCE</scope>
    <source>
        <strain evidence="1">DSM 24202</strain>
    </source>
</reference>
<evidence type="ECO:0000313" key="2">
    <source>
        <dbReference type="Proteomes" id="UP001238163"/>
    </source>
</evidence>
<dbReference type="EMBL" id="JAUSVL010000001">
    <property type="protein sequence ID" value="MDQ0289505.1"/>
    <property type="molecule type" value="Genomic_DNA"/>
</dbReference>
<dbReference type="Proteomes" id="UP001238163">
    <property type="component" value="Unassembled WGS sequence"/>
</dbReference>
<evidence type="ECO:0000313" key="1">
    <source>
        <dbReference type="EMBL" id="MDQ0289505.1"/>
    </source>
</evidence>
<sequence>MTDREIAWRDALSAHSSSGMPLSAEKRLSAMRIEFGFFYRGRIGL</sequence>
<dbReference type="AlphaFoldDB" id="A0AAE3VFH1"/>